<feature type="compositionally biased region" description="Polar residues" evidence="1">
    <location>
        <begin position="66"/>
        <end position="75"/>
    </location>
</feature>
<keyword evidence="3" id="KW-1185">Reference proteome</keyword>
<dbReference type="OMA" id="RVKEWEL"/>
<evidence type="ECO:0000256" key="1">
    <source>
        <dbReference type="SAM" id="MobiDB-lite"/>
    </source>
</evidence>
<sequence>MDRPGSGSASSPALIHQAAWTPRQNKVDRVKEWEALPLQTTDEIQAWFRSKAAEHRDPVPELPDASPQSLVSSVSEPMLAPHSVKDPDSASVPAQRPLLNEISDGVIEPRFRSMTPISTSPANRMPSDSVSKAKELSKSQRNLYF</sequence>
<accession>A0A066X0N3</accession>
<feature type="compositionally biased region" description="Polar residues" evidence="1">
    <location>
        <begin position="115"/>
        <end position="130"/>
    </location>
</feature>
<dbReference type="EMBL" id="JMSE01001324">
    <property type="protein sequence ID" value="KDN62532.1"/>
    <property type="molecule type" value="Genomic_DNA"/>
</dbReference>
<evidence type="ECO:0000313" key="2">
    <source>
        <dbReference type="EMBL" id="KDN62532.1"/>
    </source>
</evidence>
<dbReference type="HOGENOM" id="CLU_094698_0_0_1"/>
<reference evidence="3" key="1">
    <citation type="journal article" date="2014" name="Genome Announc.">
        <title>Draft genome sequence of Colletotrichum sublineola, a destructive pathogen of cultivated sorghum.</title>
        <authorList>
            <person name="Baroncelli R."/>
            <person name="Sanz-Martin J.M."/>
            <person name="Rech G.E."/>
            <person name="Sukno S.A."/>
            <person name="Thon M.R."/>
        </authorList>
    </citation>
    <scope>NUCLEOTIDE SEQUENCE [LARGE SCALE GENOMIC DNA]</scope>
    <source>
        <strain evidence="3">TX430BB</strain>
    </source>
</reference>
<name>A0A066X0N3_COLSU</name>
<dbReference type="Proteomes" id="UP000027238">
    <property type="component" value="Unassembled WGS sequence"/>
</dbReference>
<feature type="region of interest" description="Disordered" evidence="1">
    <location>
        <begin position="1"/>
        <end position="20"/>
    </location>
</feature>
<proteinExistence type="predicted"/>
<organism evidence="2 3">
    <name type="scientific">Colletotrichum sublineola</name>
    <name type="common">Sorghum anthracnose fungus</name>
    <dbReference type="NCBI Taxonomy" id="1173701"/>
    <lineage>
        <taxon>Eukaryota</taxon>
        <taxon>Fungi</taxon>
        <taxon>Dikarya</taxon>
        <taxon>Ascomycota</taxon>
        <taxon>Pezizomycotina</taxon>
        <taxon>Sordariomycetes</taxon>
        <taxon>Hypocreomycetidae</taxon>
        <taxon>Glomerellales</taxon>
        <taxon>Glomerellaceae</taxon>
        <taxon>Colletotrichum</taxon>
        <taxon>Colletotrichum graminicola species complex</taxon>
    </lineage>
</organism>
<protein>
    <submittedName>
        <fullName evidence="2">Uncharacterized protein</fullName>
    </submittedName>
</protein>
<gene>
    <name evidence="2" type="ORF">CSUB01_02249</name>
</gene>
<evidence type="ECO:0000313" key="3">
    <source>
        <dbReference type="Proteomes" id="UP000027238"/>
    </source>
</evidence>
<dbReference type="eggNOG" id="ENOG502SSXE">
    <property type="taxonomic scope" value="Eukaryota"/>
</dbReference>
<dbReference type="OrthoDB" id="3862662at2759"/>
<dbReference type="AlphaFoldDB" id="A0A066X0N3"/>
<comment type="caution">
    <text evidence="2">The sequence shown here is derived from an EMBL/GenBank/DDBJ whole genome shotgun (WGS) entry which is preliminary data.</text>
</comment>
<feature type="region of interest" description="Disordered" evidence="1">
    <location>
        <begin position="49"/>
        <end position="145"/>
    </location>
</feature>